<evidence type="ECO:0000256" key="1">
    <source>
        <dbReference type="SAM" id="SignalP"/>
    </source>
</evidence>
<dbReference type="AlphaFoldDB" id="H1VTV0"/>
<evidence type="ECO:0000313" key="3">
    <source>
        <dbReference type="Proteomes" id="UP000007174"/>
    </source>
</evidence>
<feature type="signal peptide" evidence="1">
    <location>
        <begin position="1"/>
        <end position="19"/>
    </location>
</feature>
<proteinExistence type="predicted"/>
<dbReference type="HOGENOM" id="CLU_2757658_0_0_1"/>
<keyword evidence="1" id="KW-0732">Signal</keyword>
<dbReference type="EMBL" id="CACQ02006268">
    <property type="protein sequence ID" value="CCF43658.1"/>
    <property type="molecule type" value="Genomic_DNA"/>
</dbReference>
<name>H1VTV0_COLHI</name>
<evidence type="ECO:0000313" key="2">
    <source>
        <dbReference type="EMBL" id="CCF43658.1"/>
    </source>
</evidence>
<protein>
    <submittedName>
        <fullName evidence="2">Uncharacterized protein</fullName>
    </submittedName>
</protein>
<reference evidence="3" key="1">
    <citation type="journal article" date="2012" name="Nat. Genet.">
        <title>Lifestyle transitions in plant pathogenic Colletotrichum fungi deciphered by genome and transcriptome analyses.</title>
        <authorList>
            <person name="O'Connell R.J."/>
            <person name="Thon M.R."/>
            <person name="Hacquard S."/>
            <person name="Amyotte S.G."/>
            <person name="Kleemann J."/>
            <person name="Torres M.F."/>
            <person name="Damm U."/>
            <person name="Buiate E.A."/>
            <person name="Epstein L."/>
            <person name="Alkan N."/>
            <person name="Altmueller J."/>
            <person name="Alvarado-Balderrama L."/>
            <person name="Bauser C.A."/>
            <person name="Becker C."/>
            <person name="Birren B.W."/>
            <person name="Chen Z."/>
            <person name="Choi J."/>
            <person name="Crouch J.A."/>
            <person name="Duvick J.P."/>
            <person name="Farman M.A."/>
            <person name="Gan P."/>
            <person name="Heiman D."/>
            <person name="Henrissat B."/>
            <person name="Howard R.J."/>
            <person name="Kabbage M."/>
            <person name="Koch C."/>
            <person name="Kracher B."/>
            <person name="Kubo Y."/>
            <person name="Law A.D."/>
            <person name="Lebrun M.-H."/>
            <person name="Lee Y.-H."/>
            <person name="Miyara I."/>
            <person name="Moore N."/>
            <person name="Neumann U."/>
            <person name="Nordstroem K."/>
            <person name="Panaccione D.G."/>
            <person name="Panstruga R."/>
            <person name="Place M."/>
            <person name="Proctor R.H."/>
            <person name="Prusky D."/>
            <person name="Rech G."/>
            <person name="Reinhardt R."/>
            <person name="Rollins J.A."/>
            <person name="Rounsley S."/>
            <person name="Schardl C.L."/>
            <person name="Schwartz D.C."/>
            <person name="Shenoy N."/>
            <person name="Shirasu K."/>
            <person name="Sikhakolli U.R."/>
            <person name="Stueber K."/>
            <person name="Sukno S.A."/>
            <person name="Sweigard J.A."/>
            <person name="Takano Y."/>
            <person name="Takahara H."/>
            <person name="Trail F."/>
            <person name="van der Does H.C."/>
            <person name="Voll L.M."/>
            <person name="Will I."/>
            <person name="Young S."/>
            <person name="Zeng Q."/>
            <person name="Zhang J."/>
            <person name="Zhou S."/>
            <person name="Dickman M.B."/>
            <person name="Schulze-Lefert P."/>
            <person name="Ver Loren van Themaat E."/>
            <person name="Ma L.-J."/>
            <person name="Vaillancourt L.J."/>
        </authorList>
    </citation>
    <scope>NUCLEOTIDE SEQUENCE [LARGE SCALE GENOMIC DNA]</scope>
    <source>
        <strain evidence="3">IMI 349063</strain>
    </source>
</reference>
<organism evidence="2 3">
    <name type="scientific">Colletotrichum higginsianum (strain IMI 349063)</name>
    <name type="common">Crucifer anthracnose fungus</name>
    <dbReference type="NCBI Taxonomy" id="759273"/>
    <lineage>
        <taxon>Eukaryota</taxon>
        <taxon>Fungi</taxon>
        <taxon>Dikarya</taxon>
        <taxon>Ascomycota</taxon>
        <taxon>Pezizomycotina</taxon>
        <taxon>Sordariomycetes</taxon>
        <taxon>Hypocreomycetidae</taxon>
        <taxon>Glomerellales</taxon>
        <taxon>Glomerellaceae</taxon>
        <taxon>Colletotrichum</taxon>
        <taxon>Colletotrichum destructivum species complex</taxon>
    </lineage>
</organism>
<dbReference type="VEuPathDB" id="FungiDB:CH63R_10375"/>
<gene>
    <name evidence="2" type="ORF">CH063_03128</name>
</gene>
<sequence length="72" mass="7680">MYFSTLISVIGIAAGLASASPMSQFNPSIVERQNWQSCPVNGQRCTNINGGVGGCVCRPEVRQLAPYDCVCI</sequence>
<dbReference type="Proteomes" id="UP000007174">
    <property type="component" value="Unassembled WGS sequence"/>
</dbReference>
<accession>H1VTV0</accession>
<feature type="chain" id="PRO_5003555578" evidence="1">
    <location>
        <begin position="20"/>
        <end position="72"/>
    </location>
</feature>